<protein>
    <submittedName>
        <fullName evidence="1">Uncharacterized protein</fullName>
    </submittedName>
</protein>
<reference evidence="1" key="1">
    <citation type="submission" date="2019-10" db="EMBL/GenBank/DDBJ databases">
        <authorList>
            <person name="Soares A.E.R."/>
            <person name="Aleixo A."/>
            <person name="Schneider P."/>
            <person name="Miyaki C.Y."/>
            <person name="Schneider M.P."/>
            <person name="Mello C."/>
            <person name="Vasconcelos A.T.R."/>
        </authorList>
    </citation>
    <scope>NUCLEOTIDE SEQUENCE</scope>
    <source>
        <tissue evidence="1">Muscle</tissue>
    </source>
</reference>
<organism evidence="1 2">
    <name type="scientific">Willisornis vidua</name>
    <name type="common">Xingu scale-backed antbird</name>
    <dbReference type="NCBI Taxonomy" id="1566151"/>
    <lineage>
        <taxon>Eukaryota</taxon>
        <taxon>Metazoa</taxon>
        <taxon>Chordata</taxon>
        <taxon>Craniata</taxon>
        <taxon>Vertebrata</taxon>
        <taxon>Euteleostomi</taxon>
        <taxon>Archelosauria</taxon>
        <taxon>Archosauria</taxon>
        <taxon>Dinosauria</taxon>
        <taxon>Saurischia</taxon>
        <taxon>Theropoda</taxon>
        <taxon>Coelurosauria</taxon>
        <taxon>Aves</taxon>
        <taxon>Neognathae</taxon>
        <taxon>Neoaves</taxon>
        <taxon>Telluraves</taxon>
        <taxon>Australaves</taxon>
        <taxon>Passeriformes</taxon>
        <taxon>Thamnophilidae</taxon>
        <taxon>Willisornis</taxon>
    </lineage>
</organism>
<comment type="caution">
    <text evidence="1">The sequence shown here is derived from an EMBL/GenBank/DDBJ whole genome shotgun (WGS) entry which is preliminary data.</text>
</comment>
<gene>
    <name evidence="1" type="ORF">WISP_103763</name>
</gene>
<accession>A0ABQ9CXP6</accession>
<dbReference type="EMBL" id="WHWB01034347">
    <property type="protein sequence ID" value="KAJ7411212.1"/>
    <property type="molecule type" value="Genomic_DNA"/>
</dbReference>
<evidence type="ECO:0000313" key="2">
    <source>
        <dbReference type="Proteomes" id="UP001145742"/>
    </source>
</evidence>
<dbReference type="Proteomes" id="UP001145742">
    <property type="component" value="Unassembled WGS sequence"/>
</dbReference>
<keyword evidence="2" id="KW-1185">Reference proteome</keyword>
<proteinExistence type="predicted"/>
<name>A0ABQ9CXP6_9PASS</name>
<evidence type="ECO:0000313" key="1">
    <source>
        <dbReference type="EMBL" id="KAJ7411212.1"/>
    </source>
</evidence>
<sequence>MTLTMLDAVYHNILLFKLRCYGMDGWTSRRYSDGTGVLNSVLDSQFKKNRHIGASSTDTTKKVGTREEMTTNSLTVPTRRLSSFGYMNPFCRVELRTLIIKSRDQKRECGNSSSLALRCHLPLLYQGS</sequence>